<proteinExistence type="predicted"/>
<feature type="compositionally biased region" description="Basic and acidic residues" evidence="1">
    <location>
        <begin position="89"/>
        <end position="100"/>
    </location>
</feature>
<evidence type="ECO:0000313" key="3">
    <source>
        <dbReference type="Proteomes" id="UP000236161"/>
    </source>
</evidence>
<evidence type="ECO:0000313" key="2">
    <source>
        <dbReference type="EMBL" id="PKA62378.1"/>
    </source>
</evidence>
<reference evidence="2 3" key="1">
    <citation type="journal article" date="2017" name="Nature">
        <title>The Apostasia genome and the evolution of orchids.</title>
        <authorList>
            <person name="Zhang G.Q."/>
            <person name="Liu K.W."/>
            <person name="Li Z."/>
            <person name="Lohaus R."/>
            <person name="Hsiao Y.Y."/>
            <person name="Niu S.C."/>
            <person name="Wang J.Y."/>
            <person name="Lin Y.C."/>
            <person name="Xu Q."/>
            <person name="Chen L.J."/>
            <person name="Yoshida K."/>
            <person name="Fujiwara S."/>
            <person name="Wang Z.W."/>
            <person name="Zhang Y.Q."/>
            <person name="Mitsuda N."/>
            <person name="Wang M."/>
            <person name="Liu G.H."/>
            <person name="Pecoraro L."/>
            <person name="Huang H.X."/>
            <person name="Xiao X.J."/>
            <person name="Lin M."/>
            <person name="Wu X.Y."/>
            <person name="Wu W.L."/>
            <person name="Chen Y.Y."/>
            <person name="Chang S.B."/>
            <person name="Sakamoto S."/>
            <person name="Ohme-Takagi M."/>
            <person name="Yagi M."/>
            <person name="Zeng S.J."/>
            <person name="Shen C.Y."/>
            <person name="Yeh C.M."/>
            <person name="Luo Y.B."/>
            <person name="Tsai W.C."/>
            <person name="Van de Peer Y."/>
            <person name="Liu Z.J."/>
        </authorList>
    </citation>
    <scope>NUCLEOTIDE SEQUENCE [LARGE SCALE GENOMIC DNA]</scope>
    <source>
        <strain evidence="3">cv. Shenzhen</strain>
        <tissue evidence="2">Stem</tissue>
    </source>
</reference>
<sequence>MLNCFYQNYDWDGIAVQRVYKDVVTLRLLAISIVGSSHPWLCVPFDGVYIDGNPEKVGKHQREREFRETAARKGVSLLMKAQGRNQFRASRETHRDLRKEEEEEEERELLSWGSDTPMECVALPRFPGEKGIRDCRGIRILDLPVLGIDALYGGRRGAGARGPAAGGGTGIAATGGSNSGAAATGGGGAGTAATGGRGIGAVATGGRGIGAVATGGRGSTVHTGCVCLRITACWAVRPVIRSVRLASIPWSSETRVPLEEEADPAQRRDVEVEAPSSGARTEGSPACRLRAAELVLRVLATIFPVSMKAPEDVDVGCGGPRKHQREREFWETATRKGCSDGRTYSTVYDVMGAAVRLIHCACQRCLSSYHGFVIVIAMPSPQSVGGDNVELTVAEAGLSE</sequence>
<gene>
    <name evidence="2" type="ORF">AXF42_Ash009263</name>
</gene>
<feature type="region of interest" description="Disordered" evidence="1">
    <location>
        <begin position="257"/>
        <end position="283"/>
    </location>
</feature>
<feature type="region of interest" description="Disordered" evidence="1">
    <location>
        <begin position="86"/>
        <end position="111"/>
    </location>
</feature>
<dbReference type="AlphaFoldDB" id="A0A2I0B3L4"/>
<dbReference type="Proteomes" id="UP000236161">
    <property type="component" value="Unassembled WGS sequence"/>
</dbReference>
<organism evidence="2 3">
    <name type="scientific">Apostasia shenzhenica</name>
    <dbReference type="NCBI Taxonomy" id="1088818"/>
    <lineage>
        <taxon>Eukaryota</taxon>
        <taxon>Viridiplantae</taxon>
        <taxon>Streptophyta</taxon>
        <taxon>Embryophyta</taxon>
        <taxon>Tracheophyta</taxon>
        <taxon>Spermatophyta</taxon>
        <taxon>Magnoliopsida</taxon>
        <taxon>Liliopsida</taxon>
        <taxon>Asparagales</taxon>
        <taxon>Orchidaceae</taxon>
        <taxon>Apostasioideae</taxon>
        <taxon>Apostasia</taxon>
    </lineage>
</organism>
<evidence type="ECO:0000256" key="1">
    <source>
        <dbReference type="SAM" id="MobiDB-lite"/>
    </source>
</evidence>
<accession>A0A2I0B3L4</accession>
<name>A0A2I0B3L4_9ASPA</name>
<dbReference type="EMBL" id="KZ451917">
    <property type="protein sequence ID" value="PKA62378.1"/>
    <property type="molecule type" value="Genomic_DNA"/>
</dbReference>
<keyword evidence="3" id="KW-1185">Reference proteome</keyword>
<protein>
    <submittedName>
        <fullName evidence="2">Uncharacterized protein</fullName>
    </submittedName>
</protein>